<evidence type="ECO:0000259" key="3">
    <source>
        <dbReference type="PROSITE" id="PS51186"/>
    </source>
</evidence>
<evidence type="ECO:0000256" key="2">
    <source>
        <dbReference type="ARBA" id="ARBA00023315"/>
    </source>
</evidence>
<dbReference type="SUPFAM" id="SSF55729">
    <property type="entry name" value="Acyl-CoA N-acyltransferases (Nat)"/>
    <property type="match status" value="1"/>
</dbReference>
<sequence>MKILITTLNEVDIPALWVIENAAMTLKEAPFLIKDVGYDSYKAGLLAKDVLVARDDNDEILGSLVFSPAGRLSVQKHHWQFGMSVAPKAQGKGVGRLLIEALLRQGKPAGIKKISMRVMGTNPNAIAFYKHLGFTEEAHYRLEFWIDGEWVDDYQFAYYYDV</sequence>
<feature type="domain" description="N-acetyltransferase" evidence="3">
    <location>
        <begin position="3"/>
        <end position="162"/>
    </location>
</feature>
<reference evidence="4 5" key="1">
    <citation type="submission" date="2012-12" db="EMBL/GenBank/DDBJ databases">
        <title>Novel taxa of Listeriaceae from agricultural environments in the United States.</title>
        <authorList>
            <person name="den Bakker H.C."/>
            <person name="Allred A."/>
            <person name="Warchocki S."/>
            <person name="Wright E.M."/>
            <person name="Burrell A."/>
            <person name="Nightingale K.K."/>
            <person name="Kephart D."/>
            <person name="Wiedmann M."/>
        </authorList>
    </citation>
    <scope>NUCLEOTIDE SEQUENCE [LARGE SCALE GENOMIC DNA]</scope>
    <source>
        <strain evidence="4 5">FSL F6-1183</strain>
    </source>
</reference>
<dbReference type="GO" id="GO:0016747">
    <property type="term" value="F:acyltransferase activity, transferring groups other than amino-acyl groups"/>
    <property type="evidence" value="ECO:0007669"/>
    <property type="project" value="InterPro"/>
</dbReference>
<keyword evidence="2" id="KW-0012">Acyltransferase</keyword>
<dbReference type="CDD" id="cd04301">
    <property type="entry name" value="NAT_SF"/>
    <property type="match status" value="1"/>
</dbReference>
<dbReference type="InterPro" id="IPR000182">
    <property type="entry name" value="GNAT_dom"/>
</dbReference>
<dbReference type="Proteomes" id="UP000019251">
    <property type="component" value="Unassembled WGS sequence"/>
</dbReference>
<dbReference type="Gene3D" id="3.40.630.30">
    <property type="match status" value="1"/>
</dbReference>
<dbReference type="AlphaFoldDB" id="A0A829R4N8"/>
<evidence type="ECO:0000313" key="4">
    <source>
        <dbReference type="EMBL" id="EUJ25800.1"/>
    </source>
</evidence>
<dbReference type="PANTHER" id="PTHR43877">
    <property type="entry name" value="AMINOALKYLPHOSPHONATE N-ACETYLTRANSFERASE-RELATED-RELATED"/>
    <property type="match status" value="1"/>
</dbReference>
<dbReference type="RefSeq" id="WP_036108273.1">
    <property type="nucleotide sequence ID" value="NZ_AODG01000021.1"/>
</dbReference>
<proteinExistence type="predicted"/>
<comment type="caution">
    <text evidence="4">The sequence shown here is derived from an EMBL/GenBank/DDBJ whole genome shotgun (WGS) entry which is preliminary data.</text>
</comment>
<gene>
    <name evidence="4" type="ORF">LMUR_14464</name>
</gene>
<keyword evidence="1 4" id="KW-0808">Transferase</keyword>
<dbReference type="Pfam" id="PF00583">
    <property type="entry name" value="Acetyltransf_1"/>
    <property type="match status" value="1"/>
</dbReference>
<dbReference type="PANTHER" id="PTHR43877:SF2">
    <property type="entry name" value="AMINOALKYLPHOSPHONATE N-ACETYLTRANSFERASE-RELATED"/>
    <property type="match status" value="1"/>
</dbReference>
<dbReference type="PROSITE" id="PS51186">
    <property type="entry name" value="GNAT"/>
    <property type="match status" value="1"/>
</dbReference>
<name>A0A829R4N8_LISGR</name>
<organism evidence="4 5">
    <name type="scientific">Listeria grayi FSL F6-1183</name>
    <dbReference type="NCBI Taxonomy" id="1265827"/>
    <lineage>
        <taxon>Bacteria</taxon>
        <taxon>Bacillati</taxon>
        <taxon>Bacillota</taxon>
        <taxon>Bacilli</taxon>
        <taxon>Bacillales</taxon>
        <taxon>Listeriaceae</taxon>
        <taxon>Listeria</taxon>
    </lineage>
</organism>
<protein>
    <submittedName>
        <fullName evidence="4">Acetyltransferase, GNAT family protein</fullName>
    </submittedName>
</protein>
<dbReference type="InterPro" id="IPR016181">
    <property type="entry name" value="Acyl_CoA_acyltransferase"/>
</dbReference>
<evidence type="ECO:0000313" key="5">
    <source>
        <dbReference type="Proteomes" id="UP000019251"/>
    </source>
</evidence>
<dbReference type="EMBL" id="AODG01000021">
    <property type="protein sequence ID" value="EUJ25800.1"/>
    <property type="molecule type" value="Genomic_DNA"/>
</dbReference>
<accession>A0A829R4N8</accession>
<evidence type="ECO:0000256" key="1">
    <source>
        <dbReference type="ARBA" id="ARBA00022679"/>
    </source>
</evidence>
<dbReference type="InterPro" id="IPR050832">
    <property type="entry name" value="Bact_Acetyltransf"/>
</dbReference>